<reference evidence="1" key="1">
    <citation type="submission" date="2021-09" db="EMBL/GenBank/DDBJ databases">
        <authorList>
            <consortium name="AG Swart"/>
            <person name="Singh M."/>
            <person name="Singh A."/>
            <person name="Seah K."/>
            <person name="Emmerich C."/>
        </authorList>
    </citation>
    <scope>NUCLEOTIDE SEQUENCE</scope>
    <source>
        <strain evidence="1">ATCC30299</strain>
    </source>
</reference>
<dbReference type="EMBL" id="CAJZBQ010000051">
    <property type="protein sequence ID" value="CAG9330203.1"/>
    <property type="molecule type" value="Genomic_DNA"/>
</dbReference>
<protein>
    <submittedName>
        <fullName evidence="1">Uncharacterized protein</fullName>
    </submittedName>
</protein>
<dbReference type="AlphaFoldDB" id="A0AAU9K011"/>
<sequence>MEPEEITLEAARITPEVSPLGGEVQIDLSWRNPRDIIGASWKIFYIVDTVRRRQTIDMLMIPNCNYLAGNNTLSVTLPGINVEALNLSKSQVMTTGLLVFALRQGEEEALAINMVVQVTIRGEELQKTIFSPVEE</sequence>
<accession>A0AAU9K011</accession>
<evidence type="ECO:0000313" key="1">
    <source>
        <dbReference type="EMBL" id="CAG9330203.1"/>
    </source>
</evidence>
<name>A0AAU9K011_9CILI</name>
<dbReference type="Proteomes" id="UP001162131">
    <property type="component" value="Unassembled WGS sequence"/>
</dbReference>
<evidence type="ECO:0000313" key="2">
    <source>
        <dbReference type="Proteomes" id="UP001162131"/>
    </source>
</evidence>
<comment type="caution">
    <text evidence="1">The sequence shown here is derived from an EMBL/GenBank/DDBJ whole genome shotgun (WGS) entry which is preliminary data.</text>
</comment>
<proteinExistence type="predicted"/>
<keyword evidence="2" id="KW-1185">Reference proteome</keyword>
<organism evidence="1 2">
    <name type="scientific">Blepharisma stoltei</name>
    <dbReference type="NCBI Taxonomy" id="1481888"/>
    <lineage>
        <taxon>Eukaryota</taxon>
        <taxon>Sar</taxon>
        <taxon>Alveolata</taxon>
        <taxon>Ciliophora</taxon>
        <taxon>Postciliodesmatophora</taxon>
        <taxon>Heterotrichea</taxon>
        <taxon>Heterotrichida</taxon>
        <taxon>Blepharismidae</taxon>
        <taxon>Blepharisma</taxon>
    </lineage>
</organism>
<gene>
    <name evidence="1" type="ORF">BSTOLATCC_MIC50803</name>
</gene>